<dbReference type="STRING" id="392015.SAMN05421543_12921"/>
<dbReference type="AlphaFoldDB" id="A0A1I7L983"/>
<protein>
    <submittedName>
        <fullName evidence="1">Uncharacterized protein</fullName>
    </submittedName>
</protein>
<dbReference type="EMBL" id="FPBV01000029">
    <property type="protein sequence ID" value="SFV06283.1"/>
    <property type="molecule type" value="Genomic_DNA"/>
</dbReference>
<dbReference type="Proteomes" id="UP000183508">
    <property type="component" value="Unassembled WGS sequence"/>
</dbReference>
<evidence type="ECO:0000313" key="2">
    <source>
        <dbReference type="Proteomes" id="UP000183508"/>
    </source>
</evidence>
<proteinExistence type="predicted"/>
<reference evidence="2" key="1">
    <citation type="submission" date="2016-10" db="EMBL/GenBank/DDBJ databases">
        <authorList>
            <person name="Varghese N."/>
        </authorList>
    </citation>
    <scope>NUCLEOTIDE SEQUENCE [LARGE SCALE GENOMIC DNA]</scope>
    <source>
        <strain evidence="2">DSM 17980</strain>
    </source>
</reference>
<gene>
    <name evidence="1" type="ORF">SAMN05421543_12921</name>
</gene>
<organism evidence="1 2">
    <name type="scientific">Alicyclobacillus macrosporangiidus</name>
    <dbReference type="NCBI Taxonomy" id="392015"/>
    <lineage>
        <taxon>Bacteria</taxon>
        <taxon>Bacillati</taxon>
        <taxon>Bacillota</taxon>
        <taxon>Bacilli</taxon>
        <taxon>Bacillales</taxon>
        <taxon>Alicyclobacillaceae</taxon>
        <taxon>Alicyclobacillus</taxon>
    </lineage>
</organism>
<name>A0A1I7L983_9BACL</name>
<accession>A0A1I7L983</accession>
<sequence length="41" mass="4555">MQMVGEPVGDFQGVHGLTVTASRPWVKYMLRELVRSAHTVA</sequence>
<keyword evidence="2" id="KW-1185">Reference proteome</keyword>
<evidence type="ECO:0000313" key="1">
    <source>
        <dbReference type="EMBL" id="SFV06283.1"/>
    </source>
</evidence>